<dbReference type="Proteomes" id="UP000694864">
    <property type="component" value="Chromosome 16"/>
</dbReference>
<name>A0ABM1R2I4_CAMSA</name>
<reference evidence="2" key="2">
    <citation type="submission" date="2025-08" db="UniProtKB">
        <authorList>
            <consortium name="RefSeq"/>
        </authorList>
    </citation>
    <scope>IDENTIFICATION</scope>
    <source>
        <tissue evidence="2">Leaf</tissue>
    </source>
</reference>
<evidence type="ECO:0000313" key="1">
    <source>
        <dbReference type="Proteomes" id="UP000694864"/>
    </source>
</evidence>
<accession>A0ABM1R2I4</accession>
<proteinExistence type="predicted"/>
<protein>
    <submittedName>
        <fullName evidence="2">Uncharacterized protein LOC109129433</fullName>
    </submittedName>
</protein>
<gene>
    <name evidence="2" type="primary">LOC109129433</name>
</gene>
<dbReference type="CDD" id="cd09272">
    <property type="entry name" value="RNase_HI_RT_Ty1"/>
    <property type="match status" value="1"/>
</dbReference>
<dbReference type="PANTHER" id="PTHR11439">
    <property type="entry name" value="GAG-POL-RELATED RETROTRANSPOSON"/>
    <property type="match status" value="1"/>
</dbReference>
<evidence type="ECO:0000313" key="2">
    <source>
        <dbReference type="RefSeq" id="XP_019093222.1"/>
    </source>
</evidence>
<dbReference type="GeneID" id="109129433"/>
<dbReference type="PANTHER" id="PTHR11439:SF524">
    <property type="entry name" value="RNA-DIRECTED DNA POLYMERASE, PROTEIN KINASE RLK-PELLE-DLSV FAMILY"/>
    <property type="match status" value="1"/>
</dbReference>
<organism evidence="1 2">
    <name type="scientific">Camelina sativa</name>
    <name type="common">False flax</name>
    <name type="synonym">Myagrum sativum</name>
    <dbReference type="NCBI Taxonomy" id="90675"/>
    <lineage>
        <taxon>Eukaryota</taxon>
        <taxon>Viridiplantae</taxon>
        <taxon>Streptophyta</taxon>
        <taxon>Embryophyta</taxon>
        <taxon>Tracheophyta</taxon>
        <taxon>Spermatophyta</taxon>
        <taxon>Magnoliopsida</taxon>
        <taxon>eudicotyledons</taxon>
        <taxon>Gunneridae</taxon>
        <taxon>Pentapetalae</taxon>
        <taxon>rosids</taxon>
        <taxon>malvids</taxon>
        <taxon>Brassicales</taxon>
        <taxon>Brassicaceae</taxon>
        <taxon>Camelineae</taxon>
        <taxon>Camelina</taxon>
    </lineage>
</organism>
<sequence length="274" mass="30741">MDLDPLHHFLGISIVQNDKGTFLHQQNYAADILHRAHMTECNPWLTPVDTKAKLAEINFDSPPVKDPTIYQSLVSARQYLTFTRPDISYAVQQVCLFTHGPRGVHLNALKHILRYPFRMDSSSTIPLLRLWLLTPTLTGQAVHPHGDLRPVTASLSAPTLSLGQQNVNIRSPAEAEYRGVANAVAELAWLRNLFMEMRVLVPKTSLVFCDNASVVYLAFNPVQYQRTKHVEISIHFVRECVALGYIKVFHVPSSLQTISPKGCLLHSSRIFGPA</sequence>
<dbReference type="RefSeq" id="XP_019093222.1">
    <property type="nucleotide sequence ID" value="XM_019237677.1"/>
</dbReference>
<keyword evidence="1" id="KW-1185">Reference proteome</keyword>
<reference evidence="1" key="1">
    <citation type="journal article" date="2014" name="Nat. Commun.">
        <title>The emerging biofuel crop Camelina sativa retains a highly undifferentiated hexaploid genome structure.</title>
        <authorList>
            <person name="Kagale S."/>
            <person name="Koh C."/>
            <person name="Nixon J."/>
            <person name="Bollina V."/>
            <person name="Clarke W.E."/>
            <person name="Tuteja R."/>
            <person name="Spillane C."/>
            <person name="Robinson S.J."/>
            <person name="Links M.G."/>
            <person name="Clarke C."/>
            <person name="Higgins E.E."/>
            <person name="Huebert T."/>
            <person name="Sharpe A.G."/>
            <person name="Parkin I.A."/>
        </authorList>
    </citation>
    <scope>NUCLEOTIDE SEQUENCE [LARGE SCALE GENOMIC DNA]</scope>
    <source>
        <strain evidence="1">cv. DH55</strain>
    </source>
</reference>